<feature type="transmembrane region" description="Helical" evidence="2">
    <location>
        <begin position="188"/>
        <end position="210"/>
    </location>
</feature>
<dbReference type="OrthoDB" id="101647at2759"/>
<accession>A0A8T1W573</accession>
<evidence type="ECO:0000313" key="4">
    <source>
        <dbReference type="Proteomes" id="UP000694044"/>
    </source>
</evidence>
<keyword evidence="2" id="KW-0472">Membrane</keyword>
<dbReference type="EMBL" id="JAGDFM010000060">
    <property type="protein sequence ID" value="KAG7388471.1"/>
    <property type="molecule type" value="Genomic_DNA"/>
</dbReference>
<protein>
    <submittedName>
        <fullName evidence="3">Uncharacterized protein</fullName>
    </submittedName>
</protein>
<gene>
    <name evidence="3" type="ORF">PHYPSEUDO_012532</name>
</gene>
<dbReference type="Proteomes" id="UP000694044">
    <property type="component" value="Unassembled WGS sequence"/>
</dbReference>
<keyword evidence="2" id="KW-0812">Transmembrane</keyword>
<sequence length="230" mass="25141">MLPELNRQEQELIRQGQQPEERTLRADDTPTPMTEVTEPRMIPSDVATGPACAQDAAAYCQKEANIVTLLREAPDMVEPRRIVEAVHKMRLCMITHADVLSVDCVSTLSADAIGAAPTMAASVPAKNAPAARNSDGVDDDSSMEINIYYSRHHNGAGHALRSGGALAANHVQTGGPSSNLAEVLAHPLTWVFVMPFFAIGVYVSITRVATLLRRRREERRIESKQYMPVN</sequence>
<evidence type="ECO:0000313" key="3">
    <source>
        <dbReference type="EMBL" id="KAG7388471.1"/>
    </source>
</evidence>
<organism evidence="3 4">
    <name type="scientific">Phytophthora pseudosyringae</name>
    <dbReference type="NCBI Taxonomy" id="221518"/>
    <lineage>
        <taxon>Eukaryota</taxon>
        <taxon>Sar</taxon>
        <taxon>Stramenopiles</taxon>
        <taxon>Oomycota</taxon>
        <taxon>Peronosporomycetes</taxon>
        <taxon>Peronosporales</taxon>
        <taxon>Peronosporaceae</taxon>
        <taxon>Phytophthora</taxon>
    </lineage>
</organism>
<evidence type="ECO:0000256" key="1">
    <source>
        <dbReference type="SAM" id="MobiDB-lite"/>
    </source>
</evidence>
<feature type="compositionally biased region" description="Basic and acidic residues" evidence="1">
    <location>
        <begin position="1"/>
        <end position="12"/>
    </location>
</feature>
<feature type="region of interest" description="Disordered" evidence="1">
    <location>
        <begin position="1"/>
        <end position="37"/>
    </location>
</feature>
<dbReference type="AlphaFoldDB" id="A0A8T1W573"/>
<proteinExistence type="predicted"/>
<keyword evidence="2" id="KW-1133">Transmembrane helix</keyword>
<comment type="caution">
    <text evidence="3">The sequence shown here is derived from an EMBL/GenBank/DDBJ whole genome shotgun (WGS) entry which is preliminary data.</text>
</comment>
<evidence type="ECO:0000256" key="2">
    <source>
        <dbReference type="SAM" id="Phobius"/>
    </source>
</evidence>
<reference evidence="3" key="1">
    <citation type="submission" date="2021-02" db="EMBL/GenBank/DDBJ databases">
        <authorList>
            <person name="Palmer J.M."/>
        </authorList>
    </citation>
    <scope>NUCLEOTIDE SEQUENCE</scope>
    <source>
        <strain evidence="3">SCRP734</strain>
    </source>
</reference>
<keyword evidence="4" id="KW-1185">Reference proteome</keyword>
<feature type="compositionally biased region" description="Basic and acidic residues" evidence="1">
    <location>
        <begin position="19"/>
        <end position="28"/>
    </location>
</feature>
<name>A0A8T1W573_9STRA</name>